<dbReference type="InterPro" id="IPR049551">
    <property type="entry name" value="PKS_DH_C"/>
</dbReference>
<dbReference type="SUPFAM" id="SSF51735">
    <property type="entry name" value="NAD(P)-binding Rossmann-fold domains"/>
    <property type="match status" value="4"/>
</dbReference>
<dbReference type="Gene3D" id="3.40.47.10">
    <property type="match status" value="2"/>
</dbReference>
<feature type="domain" description="Ketosynthase family 3 (KS3)" evidence="10">
    <location>
        <begin position="2211"/>
        <end position="2643"/>
    </location>
</feature>
<dbReference type="InterPro" id="IPR020807">
    <property type="entry name" value="PKS_DH"/>
</dbReference>
<dbReference type="InterPro" id="IPR057326">
    <property type="entry name" value="KR_dom"/>
</dbReference>
<dbReference type="InterPro" id="IPR014031">
    <property type="entry name" value="Ketoacyl_synth_C"/>
</dbReference>
<dbReference type="Pfam" id="PF22336">
    <property type="entry name" value="RhiE-like_linker"/>
    <property type="match status" value="2"/>
</dbReference>
<evidence type="ECO:0000256" key="3">
    <source>
        <dbReference type="ARBA" id="ARBA00022450"/>
    </source>
</evidence>
<accession>A0ABW4ZTH5</accession>
<dbReference type="CDD" id="cd00833">
    <property type="entry name" value="PKS"/>
    <property type="match status" value="2"/>
</dbReference>
<dbReference type="Pfam" id="PF14765">
    <property type="entry name" value="PS-DH"/>
    <property type="match status" value="2"/>
</dbReference>
<dbReference type="InterPro" id="IPR042104">
    <property type="entry name" value="PKS_dehydratase_sf"/>
</dbReference>
<dbReference type="InterPro" id="IPR020841">
    <property type="entry name" value="PKS_Beta-ketoAc_synthase_dom"/>
</dbReference>
<evidence type="ECO:0000259" key="9">
    <source>
        <dbReference type="PROSITE" id="PS50075"/>
    </source>
</evidence>
<dbReference type="InterPro" id="IPR036291">
    <property type="entry name" value="NAD(P)-bd_dom_sf"/>
</dbReference>
<dbReference type="PROSITE" id="PS52004">
    <property type="entry name" value="KS3_2"/>
    <property type="match status" value="2"/>
</dbReference>
<keyword evidence="7" id="KW-0677">Repeat</keyword>
<dbReference type="InterPro" id="IPR054514">
    <property type="entry name" value="RhiE-like_linker"/>
</dbReference>
<keyword evidence="4" id="KW-0963">Cytoplasm</keyword>
<evidence type="ECO:0000313" key="12">
    <source>
        <dbReference type="EMBL" id="MFD2168921.1"/>
    </source>
</evidence>
<dbReference type="SMART" id="SM00822">
    <property type="entry name" value="PKS_KR"/>
    <property type="match status" value="2"/>
</dbReference>
<dbReference type="PANTHER" id="PTHR43775">
    <property type="entry name" value="FATTY ACID SYNTHASE"/>
    <property type="match status" value="1"/>
</dbReference>
<feature type="active site" description="Proton acceptor; for dehydratase activity" evidence="8">
    <location>
        <position position="2860"/>
    </location>
</feature>
<feature type="domain" description="PKS/mFAS DH" evidence="11">
    <location>
        <begin position="2831"/>
        <end position="3101"/>
    </location>
</feature>
<keyword evidence="6" id="KW-0808">Transferase</keyword>
<dbReference type="InterPro" id="IPR016039">
    <property type="entry name" value="Thiolase-like"/>
</dbReference>
<keyword evidence="3" id="KW-0596">Phosphopantetheine</keyword>
<evidence type="ECO:0000256" key="7">
    <source>
        <dbReference type="ARBA" id="ARBA00022737"/>
    </source>
</evidence>
<comment type="subcellular location">
    <subcellularLocation>
        <location evidence="1">Cytoplasm</location>
    </subcellularLocation>
</comment>
<feature type="domain" description="Carrier" evidence="9">
    <location>
        <begin position="534"/>
        <end position="610"/>
    </location>
</feature>
<evidence type="ECO:0000259" key="10">
    <source>
        <dbReference type="PROSITE" id="PS52004"/>
    </source>
</evidence>
<dbReference type="CDD" id="cd08953">
    <property type="entry name" value="KR_2_SDR_x"/>
    <property type="match status" value="2"/>
</dbReference>
<dbReference type="Pfam" id="PF08659">
    <property type="entry name" value="KR"/>
    <property type="match status" value="2"/>
</dbReference>
<evidence type="ECO:0000313" key="13">
    <source>
        <dbReference type="Proteomes" id="UP001597343"/>
    </source>
</evidence>
<dbReference type="PROSITE" id="PS50075">
    <property type="entry name" value="CARRIER"/>
    <property type="match status" value="2"/>
</dbReference>
<evidence type="ECO:0000256" key="5">
    <source>
        <dbReference type="ARBA" id="ARBA00022553"/>
    </source>
</evidence>
<keyword evidence="13" id="KW-1185">Reference proteome</keyword>
<dbReference type="InterPro" id="IPR049552">
    <property type="entry name" value="PKS_DH_N"/>
</dbReference>
<name>A0ABW4ZTH5_9BACL</name>
<dbReference type="Gene3D" id="3.10.129.110">
    <property type="entry name" value="Polyketide synthase dehydratase"/>
    <property type="match status" value="2"/>
</dbReference>
<feature type="active site" description="Proton acceptor; for dehydratase activity" evidence="8">
    <location>
        <position position="1310"/>
    </location>
</feature>
<dbReference type="Pfam" id="PF00550">
    <property type="entry name" value="PP-binding"/>
    <property type="match status" value="2"/>
</dbReference>
<dbReference type="PANTHER" id="PTHR43775:SF37">
    <property type="entry name" value="SI:DKEY-61P9.11"/>
    <property type="match status" value="1"/>
</dbReference>
<evidence type="ECO:0000256" key="6">
    <source>
        <dbReference type="ARBA" id="ARBA00022679"/>
    </source>
</evidence>
<dbReference type="InterPro" id="IPR050091">
    <property type="entry name" value="PKS_NRPS_Biosynth_Enz"/>
</dbReference>
<feature type="domain" description="Ketosynthase family 3 (KS3)" evidence="10">
    <location>
        <begin position="668"/>
        <end position="1097"/>
    </location>
</feature>
<dbReference type="SUPFAM" id="SSF47336">
    <property type="entry name" value="ACP-like"/>
    <property type="match status" value="2"/>
</dbReference>
<dbReference type="Pfam" id="PF21394">
    <property type="entry name" value="Beta-ketacyl_N"/>
    <property type="match status" value="2"/>
</dbReference>
<dbReference type="PROSITE" id="PS52019">
    <property type="entry name" value="PKS_MFAS_DH"/>
    <property type="match status" value="2"/>
</dbReference>
<evidence type="ECO:0000256" key="2">
    <source>
        <dbReference type="ARBA" id="ARBA00004792"/>
    </source>
</evidence>
<proteinExistence type="predicted"/>
<comment type="caution">
    <text evidence="12">The sequence shown here is derived from an EMBL/GenBank/DDBJ whole genome shotgun (WGS) entry which is preliminary data.</text>
</comment>
<dbReference type="SMART" id="SM00825">
    <property type="entry name" value="PKS_KS"/>
    <property type="match status" value="2"/>
</dbReference>
<evidence type="ECO:0000256" key="8">
    <source>
        <dbReference type="PROSITE-ProRule" id="PRU01363"/>
    </source>
</evidence>
<feature type="region of interest" description="N-terminal hotdog fold" evidence="8">
    <location>
        <begin position="1281"/>
        <end position="1400"/>
    </location>
</feature>
<dbReference type="InterPro" id="IPR049900">
    <property type="entry name" value="PKS_mFAS_DH"/>
</dbReference>
<dbReference type="Gene3D" id="1.10.1200.10">
    <property type="entry name" value="ACP-like"/>
    <property type="match status" value="2"/>
</dbReference>
<dbReference type="Proteomes" id="UP001597343">
    <property type="component" value="Unassembled WGS sequence"/>
</dbReference>
<dbReference type="SUPFAM" id="SSF53901">
    <property type="entry name" value="Thiolase-like"/>
    <property type="match status" value="2"/>
</dbReference>
<dbReference type="InterPro" id="IPR020806">
    <property type="entry name" value="PKS_PP-bd"/>
</dbReference>
<organism evidence="12 13">
    <name type="scientific">Tumebacillus lipolyticus</name>
    <dbReference type="NCBI Taxonomy" id="1280370"/>
    <lineage>
        <taxon>Bacteria</taxon>
        <taxon>Bacillati</taxon>
        <taxon>Bacillota</taxon>
        <taxon>Bacilli</taxon>
        <taxon>Bacillales</taxon>
        <taxon>Alicyclobacillaceae</taxon>
        <taxon>Tumebacillus</taxon>
    </lineage>
</organism>
<protein>
    <submittedName>
        <fullName evidence="12">SDR family NAD(P)-dependent oxidoreductase</fullName>
    </submittedName>
</protein>
<dbReference type="Gene3D" id="1.10.1240.100">
    <property type="match status" value="2"/>
</dbReference>
<evidence type="ECO:0000256" key="4">
    <source>
        <dbReference type="ARBA" id="ARBA00022490"/>
    </source>
</evidence>
<sequence>MRSEKRSYQDIFEQIQKQQITPEEGWKLFAAARLDQQGQRADQDEDQLLYFQSEWVAAEPIRREVKPSESAQTLLLFAHSEEIRLSVRERLGRDVQVVLVQQGKSFEQRSDHQYVIDPASAEAYRTLFKEVKPDLVLHLWSQLSADDLQSQMEQGILALFHLSRACLEQKLDKEVQLLFAHPTAARSNTAFALQSAVSGFARTLRLEHPQLVCKAVELDLTTADWIDHLLAEANASPDGDVEIRYEGGQRFCKRLQEAAPLPTAASGTLLRERGVYLISGGAGGLGLLFAELLARQCQAKLVLTGRSAADDQIAKRLKMLEALGADVLYLRGDVTSREDVDRWVGEAKARFGEVHGVIHSAGVIRDSLLLNKTAEDWAQVIAPKVFGTVNLDLATQSEPLDFFVLFSSLASAIGNIGQSDYAYANCFMDRYAEVRANRRSPGRTLSFNWPLWQAGGMQVSPSVEQSLRATLGLVPLQTENGWSAFAAGLAGSCSQLVVTAGDASSIRQAFEWKSPTPVTREAEHAELSPVHEQELRALTEAFLKELFAGELELTAARLQSQEPLENYGLDSVMIMTLTRELEKQFGTLSKTLFFEYQTISELAGYLQKHHGEQLLRELGVQKRLPSAALDRKSTPQLRNSSTRNLAPRNLSRATRLVEGEQSAVALATDEIAIIGLSGRYPQARTLDQFWENLRSGRDCITEVPAERWDHRDYFDPDKGRKGKTYSKWGGFLDDVDKFDPLFFNISPREAELLDPQERLFLQTVWHLFEDANYTRPRLKELNVGVFVGVMWGQYQLYQGESDGQVIVPNSSYASIANRVSYTFNLNGPSLALDTMCSSSLTAIHLACDSLRKGESKLAVAGGVNLTIHPNKYLQLAQGKFASSDGRCRAFGEGGDGYVPGEGVGAVLLKPLAQAKADGDRIYAVIKATAVNHGGKTNGYTVPNPNAQGELIAEVLKRANLDPQTISYIEAHGTGTSLGDPIEITGLQKAFGEEQERQYCAIGSVKSNIGHLESAAGIAGLTKVLLQMKHGQLVPSLHAEPENPHIPFAETPFYVQRELSEWKRLKRAESGREVEVPRRAGISSFGAGGSNAHLIVEEYLQERQVEVEAERGPHLLVLSAKREERLRESAAALARFLAQNNELSLAALAQTLQVGREEMEARIAFVASDLEQAIRLLEQFSREPDNCHEVFRGNLKGNRSNSALVVQDEEGSEYFRRLVQNRKLSTIAQLWVDGLEIDWSLLQERPILPRLSLPGYPFAEERYWVEPRATGRAERVQTIALHPLIDTNESTLEEQCFQKRFHADDFYLRDHLLQGNPVLPGVVYLELARAAGEFARRNHSVIKLTGNVWLHPLTLREDAREMHISLYPQAGGVAYEVTTRQSESAVTIHAQGTLVYAELSDQPAQADRVNLADVQMRNRSTISVEQFYQGLAGKGLQYGRSMRPVQQLWGGENEALARLEVPAELQHSFDEYGLHPILLDGMLQTISLLTGPYDYLPFALQEIELFHPLTSVCYALVCPADQQTEQGAPVRTFDLRLLDPSGRLLLAMRGLSLRGGKQSQPVLQEGALQAAATAEQELIACYRSIWKPERLSTEPKRTVELSEGPLLLFDQDDRASASWAATCGRTVVTVVPGNSFARLAADRYVIDLTCEQDYRQLLQSVTDDHQPPCAIVHRFRRGVGSDEQVSFSREIEAGIDSLFLLSQALQQHPDRHPLPLLFVYPLGTTEQTVEAIDTAVGSFAKTWHQEQPRFLCKTVGIADSIAEHEAIDALWQELCMGGSEPEVRYQSGERLVHRLEEEILTAEVDNLPLKERGVYLITGGLGGLGLIFADYLASQHRARLVLSGRSERGAEQEQQLRRLSDLGADVHYVQADVSQKRDVDRLIEQVKAKFGVLHGVIHSAGVLRDSLLLRKQKQDFDAVVAPKLYGTIYLDEATKREPLDFFVLFSSLAAVLGNVGQSDYATGNRFMDEYVKLRAASDRPGRSLSLNWPYWQAGGMRLPEARIESLRQSFGVEPLETACGLRVFERLLAGSQSQSMVLQGDRAKVRRYLKESGLLDQRQASESAAEADRTPSVSRVDRSLLREGTTELIKEVLSNGLKLRASEIEMLEPLENYGIDSVMIVELTQALELQFGELSKTLFFEYQTADALTDYFLDQHAARLVEILDLPTVAPAVERSLPAVPEIPAPVRRDEVARSRFLTAPAVSSPSAATQPDEIAIIGISGRFPKANSIEEFWDNLKSGRDCVTEVPEDRWDYRDFYDPDKEQAGKTNSKWGGFLDDVDKFDPLFFNIAPSEAELLDPQERLFLETVWETLENAGYTKERLSHADIGVYVGVMYGHYQLFGAEESQRGNVTALSSSFASIANRVSYFFNWHGPSIALDTMCSSSLTAIHLACESLHRGESEMAVAGGVNVTIHPNKYILLSSSQFMSSDGRCRSFGEGGDGYVPGEGVGAVLLKPLKKALADGDHIHAVIKGTAVNHGGKTNGYTVPNPVAQTGVIAKAIKRANLDPRTISYIEAHGTGTSLGDPIEITGLMKAFAEHTPDRQFCAIGSAKSNIGHLESAAGVAGIAKVILQMKHRQLVPSLHSEQLNPHISFVNSPFYVQRELQEWKAPVLVQDGVEVSHPRRAGVSSFGAGGANAHILLEEFVQAPVNERASRSEQVIILSAKNAERLNEYVRKMISHLEQQREEQRAISALAYTLQTGREEMSERVAFVVSEIPELIDLMGRFLQGERELERVYQGNVRSNKEKFERMIEGRAGREFLRMIMQDRQMGKIAQFWVSGISIDWELLHEGAKAPRMTLPTYPFAKERYWAVQSAASGDLTLRGGAVQRLHPLIERNTSTVRALKYSTRLVGDEYYLAKHLLFAPMLPGAMFLEVARAAGELAGERAVHRLEQVVWSRPMSPLKLPCELQIQLYPADTMMRFEVSTESEGEPRTIHCQGTILLTAAGETPGEMARVDVQDLIRRATVRLSGAEWYRRWFGDEQRVPAQFHTIQEWFAGDGYSVARLEIPSAHRADAAAYGLHALLADGALQAAWGLPEQETALGNILLPQEVERFDLLGAAGASCYVRVIGTGASAHLQLLDEAGHTVASMQGCKQRAVLS</sequence>
<dbReference type="InterPro" id="IPR009081">
    <property type="entry name" value="PP-bd_ACP"/>
</dbReference>
<feature type="region of interest" description="C-terminal hotdog fold" evidence="8">
    <location>
        <begin position="1418"/>
        <end position="1561"/>
    </location>
</feature>
<reference evidence="13" key="1">
    <citation type="journal article" date="2019" name="Int. J. Syst. Evol. Microbiol.">
        <title>The Global Catalogue of Microorganisms (GCM) 10K type strain sequencing project: providing services to taxonomists for standard genome sequencing and annotation.</title>
        <authorList>
            <consortium name="The Broad Institute Genomics Platform"/>
            <consortium name="The Broad Institute Genome Sequencing Center for Infectious Disease"/>
            <person name="Wu L."/>
            <person name="Ma J."/>
        </authorList>
    </citation>
    <scope>NUCLEOTIDE SEQUENCE [LARGE SCALE GENOMIC DNA]</scope>
    <source>
        <strain evidence="13">CGMCC 1.13574</strain>
    </source>
</reference>
<feature type="active site" description="Proton donor; for dehydratase activity" evidence="8">
    <location>
        <position position="3027"/>
    </location>
</feature>
<feature type="region of interest" description="C-terminal hotdog fold" evidence="8">
    <location>
        <begin position="2966"/>
        <end position="3101"/>
    </location>
</feature>
<feature type="active site" description="Proton donor; for dehydratase activity" evidence="8">
    <location>
        <position position="1479"/>
    </location>
</feature>
<evidence type="ECO:0000256" key="1">
    <source>
        <dbReference type="ARBA" id="ARBA00004496"/>
    </source>
</evidence>
<feature type="domain" description="PKS/mFAS DH" evidence="11">
    <location>
        <begin position="1281"/>
        <end position="1561"/>
    </location>
</feature>
<gene>
    <name evidence="12" type="ORF">ACFSOY_02665</name>
</gene>
<dbReference type="RefSeq" id="WP_386043976.1">
    <property type="nucleotide sequence ID" value="NZ_JBHUIO010000002.1"/>
</dbReference>
<feature type="region of interest" description="N-terminal hotdog fold" evidence="8">
    <location>
        <begin position="2831"/>
        <end position="2948"/>
    </location>
</feature>
<evidence type="ECO:0000259" key="11">
    <source>
        <dbReference type="PROSITE" id="PS52019"/>
    </source>
</evidence>
<dbReference type="InterPro" id="IPR013968">
    <property type="entry name" value="PKS_KR"/>
</dbReference>
<dbReference type="Pfam" id="PF21089">
    <property type="entry name" value="PKS_DH_N"/>
    <property type="match status" value="2"/>
</dbReference>
<dbReference type="SMART" id="SM00823">
    <property type="entry name" value="PKS_PP"/>
    <property type="match status" value="2"/>
</dbReference>
<dbReference type="InterPro" id="IPR036736">
    <property type="entry name" value="ACP-like_sf"/>
</dbReference>
<feature type="domain" description="Carrier" evidence="9">
    <location>
        <begin position="2082"/>
        <end position="2155"/>
    </location>
</feature>
<dbReference type="InterPro" id="IPR014030">
    <property type="entry name" value="Ketoacyl_synth_N"/>
</dbReference>
<dbReference type="InterPro" id="IPR049490">
    <property type="entry name" value="C883_1060-like_KR_N"/>
</dbReference>
<dbReference type="Pfam" id="PF02801">
    <property type="entry name" value="Ketoacyl-synt_C"/>
    <property type="match status" value="2"/>
</dbReference>
<dbReference type="Gene3D" id="3.40.50.720">
    <property type="entry name" value="NAD(P)-binding Rossmann-like Domain"/>
    <property type="match status" value="2"/>
</dbReference>
<dbReference type="SMART" id="SM00826">
    <property type="entry name" value="PKS_DH"/>
    <property type="match status" value="2"/>
</dbReference>
<dbReference type="Pfam" id="PF00109">
    <property type="entry name" value="ketoacyl-synt"/>
    <property type="match status" value="2"/>
</dbReference>
<keyword evidence="5" id="KW-0597">Phosphoprotein</keyword>
<dbReference type="EMBL" id="JBHUIO010000002">
    <property type="protein sequence ID" value="MFD2168921.1"/>
    <property type="molecule type" value="Genomic_DNA"/>
</dbReference>
<dbReference type="SMART" id="SM01294">
    <property type="entry name" value="PKS_PP_betabranch"/>
    <property type="match status" value="1"/>
</dbReference>
<comment type="pathway">
    <text evidence="2">Antibiotic biosynthesis.</text>
</comment>